<sequence length="478" mass="50011">MREAALDVWRALIGAEHVLAGPAAPAAAGGCTFAGAPAPEAVLLPGTDEEAAACLRAAHTRRIRVHPVSTGRNWGYGSGCPPEAGAVVLRLARLDSVLDFDDERGLVRVQPGVTFGRLAAFLRAHGGRWWPPSVGAGPDVSVVGNVLQRGLGQGPYRELGSHVEALTGLCPDGTAFGAATGRPGPDPAGLLFQGGPAVVTSLTLRLCAAPALRQRVTFRVPDAAALPEVIEGAREMLRHGGGLAADVLDRARVASQRPPGATGEELPELLTGAWTGGAELWAPDEDALSSLRRRALAWAAAHGDRWHMTPPRTGAPAPEDGDADPYAGLACAYRPRPHAWHTARSAGTAPDPDRDGCGVLWYAPALPMRGADVARVVGAVDRICAEEGQEAGITLRLGPRELYCVTGLFWDRDEAGADARGARCHARLVEEGARIGVFPYRPVLGGWPEEAVDTGTRQVLARVRAALDPHAVLGRPPG</sequence>
<keyword evidence="3" id="KW-0274">FAD</keyword>
<evidence type="ECO:0000256" key="2">
    <source>
        <dbReference type="ARBA" id="ARBA00022630"/>
    </source>
</evidence>
<dbReference type="InterPro" id="IPR006094">
    <property type="entry name" value="Oxid_FAD_bind_N"/>
</dbReference>
<organism evidence="6 7">
    <name type="scientific">Streptomyces cacaoi</name>
    <dbReference type="NCBI Taxonomy" id="1898"/>
    <lineage>
        <taxon>Bacteria</taxon>
        <taxon>Bacillati</taxon>
        <taxon>Actinomycetota</taxon>
        <taxon>Actinomycetes</taxon>
        <taxon>Kitasatosporales</taxon>
        <taxon>Streptomycetaceae</taxon>
        <taxon>Streptomyces</taxon>
    </lineage>
</organism>
<evidence type="ECO:0000313" key="7">
    <source>
        <dbReference type="Proteomes" id="UP000319210"/>
    </source>
</evidence>
<reference evidence="6 7" key="1">
    <citation type="submission" date="2019-06" db="EMBL/GenBank/DDBJ databases">
        <title>Whole genome shotgun sequence of Streptomyces cacaoi subsp. cacaoi NBRC 12748.</title>
        <authorList>
            <person name="Hosoyama A."/>
            <person name="Uohara A."/>
            <person name="Ohji S."/>
            <person name="Ichikawa N."/>
        </authorList>
    </citation>
    <scope>NUCLEOTIDE SEQUENCE [LARGE SCALE GENOMIC DNA]</scope>
    <source>
        <strain evidence="6 7">NBRC 12748</strain>
    </source>
</reference>
<keyword evidence="2" id="KW-0285">Flavoprotein</keyword>
<dbReference type="PROSITE" id="PS51387">
    <property type="entry name" value="FAD_PCMH"/>
    <property type="match status" value="1"/>
</dbReference>
<keyword evidence="7" id="KW-1185">Reference proteome</keyword>
<dbReference type="PANTHER" id="PTHR11748">
    <property type="entry name" value="D-LACTATE DEHYDROGENASE"/>
    <property type="match status" value="1"/>
</dbReference>
<dbReference type="Gene3D" id="3.40.462.10">
    <property type="entry name" value="FAD-linked oxidases, C-terminal domain"/>
    <property type="match status" value="1"/>
</dbReference>
<dbReference type="InterPro" id="IPR016167">
    <property type="entry name" value="FAD-bd_PCMH_sub1"/>
</dbReference>
<dbReference type="InterPro" id="IPR016164">
    <property type="entry name" value="FAD-linked_Oxase-like_C"/>
</dbReference>
<dbReference type="PROSITE" id="PS51257">
    <property type="entry name" value="PROKAR_LIPOPROTEIN"/>
    <property type="match status" value="1"/>
</dbReference>
<dbReference type="Gene3D" id="3.30.465.10">
    <property type="match status" value="1"/>
</dbReference>
<dbReference type="GO" id="GO:0008720">
    <property type="term" value="F:D-lactate dehydrogenase (NAD+) activity"/>
    <property type="evidence" value="ECO:0007669"/>
    <property type="project" value="TreeGrafter"/>
</dbReference>
<dbReference type="InterPro" id="IPR036318">
    <property type="entry name" value="FAD-bd_PCMH-like_sf"/>
</dbReference>
<accession>A0A4Y3QW92</accession>
<dbReference type="EMBL" id="BJMM01000008">
    <property type="protein sequence ID" value="GEB49686.1"/>
    <property type="molecule type" value="Genomic_DNA"/>
</dbReference>
<keyword evidence="4" id="KW-0560">Oxidoreductase</keyword>
<dbReference type="AlphaFoldDB" id="A0A4Y3QW92"/>
<dbReference type="OrthoDB" id="9811557at2"/>
<dbReference type="InterPro" id="IPR016166">
    <property type="entry name" value="FAD-bd_PCMH"/>
</dbReference>
<dbReference type="GO" id="GO:1903457">
    <property type="term" value="P:lactate catabolic process"/>
    <property type="evidence" value="ECO:0007669"/>
    <property type="project" value="TreeGrafter"/>
</dbReference>
<dbReference type="InterPro" id="IPR016169">
    <property type="entry name" value="FAD-bd_PCMH_sub2"/>
</dbReference>
<dbReference type="GO" id="GO:0071949">
    <property type="term" value="F:FAD binding"/>
    <property type="evidence" value="ECO:0007669"/>
    <property type="project" value="InterPro"/>
</dbReference>
<comment type="similarity">
    <text evidence="1">Belongs to the FAD-binding oxidoreductase/transferase type 4 family.</text>
</comment>
<dbReference type="Proteomes" id="UP000319210">
    <property type="component" value="Unassembled WGS sequence"/>
</dbReference>
<evidence type="ECO:0000256" key="3">
    <source>
        <dbReference type="ARBA" id="ARBA00022827"/>
    </source>
</evidence>
<dbReference type="Gene3D" id="3.30.43.10">
    <property type="entry name" value="Uridine Diphospho-n-acetylenolpyruvylglucosamine Reductase, domain 2"/>
    <property type="match status" value="1"/>
</dbReference>
<dbReference type="InterPro" id="IPR016170">
    <property type="entry name" value="Cytok_DH_C_sf"/>
</dbReference>
<comment type="caution">
    <text evidence="6">The sequence shown here is derived from an EMBL/GenBank/DDBJ whole genome shotgun (WGS) entry which is preliminary data.</text>
</comment>
<dbReference type="SUPFAM" id="SSF55103">
    <property type="entry name" value="FAD-linked oxidases, C-terminal domain"/>
    <property type="match status" value="1"/>
</dbReference>
<dbReference type="SUPFAM" id="SSF56176">
    <property type="entry name" value="FAD-binding/transporter-associated domain-like"/>
    <property type="match status" value="1"/>
</dbReference>
<protein>
    <submittedName>
        <fullName evidence="6">4-cresol dehydrogenase</fullName>
    </submittedName>
</protein>
<evidence type="ECO:0000313" key="6">
    <source>
        <dbReference type="EMBL" id="GEB49686.1"/>
    </source>
</evidence>
<dbReference type="PANTHER" id="PTHR11748:SF111">
    <property type="entry name" value="D-LACTATE DEHYDROGENASE, MITOCHONDRIAL-RELATED"/>
    <property type="match status" value="1"/>
</dbReference>
<gene>
    <name evidence="6" type="ORF">SCA03_22370</name>
</gene>
<proteinExistence type="inferred from homology"/>
<dbReference type="GO" id="GO:0004458">
    <property type="term" value="F:D-lactate dehydrogenase (cytochrome) activity"/>
    <property type="evidence" value="ECO:0007669"/>
    <property type="project" value="TreeGrafter"/>
</dbReference>
<feature type="domain" description="FAD-binding PCMH-type" evidence="5">
    <location>
        <begin position="35"/>
        <end position="209"/>
    </location>
</feature>
<dbReference type="Pfam" id="PF01565">
    <property type="entry name" value="FAD_binding_4"/>
    <property type="match status" value="1"/>
</dbReference>
<dbReference type="RefSeq" id="WP_086815045.1">
    <property type="nucleotide sequence ID" value="NZ_BJMM01000008.1"/>
</dbReference>
<evidence type="ECO:0000256" key="4">
    <source>
        <dbReference type="ARBA" id="ARBA00023002"/>
    </source>
</evidence>
<evidence type="ECO:0000256" key="1">
    <source>
        <dbReference type="ARBA" id="ARBA00008000"/>
    </source>
</evidence>
<name>A0A4Y3QW92_STRCI</name>
<evidence type="ECO:0000259" key="5">
    <source>
        <dbReference type="PROSITE" id="PS51387"/>
    </source>
</evidence>